<feature type="transmembrane region" description="Helical" evidence="2">
    <location>
        <begin position="6"/>
        <end position="31"/>
    </location>
</feature>
<proteinExistence type="predicted"/>
<keyword evidence="2" id="KW-1133">Transmembrane helix</keyword>
<accession>A0A2P8E2H1</accession>
<comment type="caution">
    <text evidence="3">The sequence shown here is derived from an EMBL/GenBank/DDBJ whole genome shotgun (WGS) entry which is preliminary data.</text>
</comment>
<keyword evidence="2" id="KW-0812">Transmembrane</keyword>
<keyword evidence="4" id="KW-1185">Reference proteome</keyword>
<organism evidence="3 4">
    <name type="scientific">Haloactinopolyspora alba</name>
    <dbReference type="NCBI Taxonomy" id="648780"/>
    <lineage>
        <taxon>Bacteria</taxon>
        <taxon>Bacillati</taxon>
        <taxon>Actinomycetota</taxon>
        <taxon>Actinomycetes</taxon>
        <taxon>Jiangellales</taxon>
        <taxon>Jiangellaceae</taxon>
        <taxon>Haloactinopolyspora</taxon>
    </lineage>
</organism>
<protein>
    <recommendedName>
        <fullName evidence="5">Ribosomal L7/L12-like protein</fullName>
    </recommendedName>
</protein>
<sequence>MDHRSISMLIMLSYGLIIVVILALVMSFAIARRSSTARHAPTFSSPPTPPPGVRLTRELQEETRDVASRGNPEQAAKNLHKQASLPMSQATAVVYALQAGQVFAEPEPPAATPEPESAQANRAPVDAELLATLRRLVVQDRLRRTAAIRLLKERTGMNTKEARRFLDAL</sequence>
<dbReference type="EMBL" id="PYGE01000007">
    <property type="protein sequence ID" value="PSL03597.1"/>
    <property type="molecule type" value="Genomic_DNA"/>
</dbReference>
<evidence type="ECO:0008006" key="5">
    <source>
        <dbReference type="Google" id="ProtNLM"/>
    </source>
</evidence>
<dbReference type="AlphaFoldDB" id="A0A2P8E2H1"/>
<evidence type="ECO:0000256" key="1">
    <source>
        <dbReference type="SAM" id="MobiDB-lite"/>
    </source>
</evidence>
<feature type="region of interest" description="Disordered" evidence="1">
    <location>
        <begin position="63"/>
        <end position="82"/>
    </location>
</feature>
<reference evidence="3 4" key="1">
    <citation type="submission" date="2018-03" db="EMBL/GenBank/DDBJ databases">
        <title>Genomic Encyclopedia of Archaeal and Bacterial Type Strains, Phase II (KMG-II): from individual species to whole genera.</title>
        <authorList>
            <person name="Goeker M."/>
        </authorList>
    </citation>
    <scope>NUCLEOTIDE SEQUENCE [LARGE SCALE GENOMIC DNA]</scope>
    <source>
        <strain evidence="3 4">DSM 45211</strain>
    </source>
</reference>
<gene>
    <name evidence="3" type="ORF">CLV30_10778</name>
</gene>
<evidence type="ECO:0000313" key="3">
    <source>
        <dbReference type="EMBL" id="PSL03597.1"/>
    </source>
</evidence>
<evidence type="ECO:0000313" key="4">
    <source>
        <dbReference type="Proteomes" id="UP000243528"/>
    </source>
</evidence>
<name>A0A2P8E2H1_9ACTN</name>
<dbReference type="Proteomes" id="UP000243528">
    <property type="component" value="Unassembled WGS sequence"/>
</dbReference>
<evidence type="ECO:0000256" key="2">
    <source>
        <dbReference type="SAM" id="Phobius"/>
    </source>
</evidence>
<keyword evidence="2" id="KW-0472">Membrane</keyword>